<name>A0A813JCH6_POLGL</name>
<feature type="compositionally biased region" description="Basic residues" evidence="1">
    <location>
        <begin position="19"/>
        <end position="31"/>
    </location>
</feature>
<feature type="compositionally biased region" description="Basic and acidic residues" evidence="1">
    <location>
        <begin position="110"/>
        <end position="123"/>
    </location>
</feature>
<feature type="compositionally biased region" description="Basic and acidic residues" evidence="1">
    <location>
        <begin position="133"/>
        <end position="145"/>
    </location>
</feature>
<feature type="non-terminal residue" evidence="2">
    <location>
        <position position="1"/>
    </location>
</feature>
<dbReference type="Proteomes" id="UP000626109">
    <property type="component" value="Unassembled WGS sequence"/>
</dbReference>
<gene>
    <name evidence="2" type="ORF">PGLA2088_LOCUS18445</name>
</gene>
<feature type="region of interest" description="Disordered" evidence="1">
    <location>
        <begin position="1"/>
        <end position="159"/>
    </location>
</feature>
<evidence type="ECO:0000256" key="1">
    <source>
        <dbReference type="SAM" id="MobiDB-lite"/>
    </source>
</evidence>
<organism evidence="2 3">
    <name type="scientific">Polarella glacialis</name>
    <name type="common">Dinoflagellate</name>
    <dbReference type="NCBI Taxonomy" id="89957"/>
    <lineage>
        <taxon>Eukaryota</taxon>
        <taxon>Sar</taxon>
        <taxon>Alveolata</taxon>
        <taxon>Dinophyceae</taxon>
        <taxon>Suessiales</taxon>
        <taxon>Suessiaceae</taxon>
        <taxon>Polarella</taxon>
    </lineage>
</organism>
<evidence type="ECO:0000313" key="3">
    <source>
        <dbReference type="Proteomes" id="UP000626109"/>
    </source>
</evidence>
<dbReference type="EMBL" id="CAJNNW010024577">
    <property type="protein sequence ID" value="CAE8673246.1"/>
    <property type="molecule type" value="Genomic_DNA"/>
</dbReference>
<sequence length="159" mass="17135">FSDDEAEEQPAKDAAALGPKRKKKVTKKMKKCSGDAELQDKSPGPDTAVLGHAVLGQKKKRKKQDKTLPAGRGKASQKSERFSSAASRRKVKRGNFLNRGVPGGRGNLKRVPEKIELRVDTGRKRPAPALKESQAENKADAEGSKVPEQALKAEQGPSA</sequence>
<reference evidence="2" key="1">
    <citation type="submission" date="2021-02" db="EMBL/GenBank/DDBJ databases">
        <authorList>
            <person name="Dougan E. K."/>
            <person name="Rhodes N."/>
            <person name="Thang M."/>
            <person name="Chan C."/>
        </authorList>
    </citation>
    <scope>NUCLEOTIDE SEQUENCE</scope>
</reference>
<dbReference type="AlphaFoldDB" id="A0A813JCH6"/>
<accession>A0A813JCH6</accession>
<evidence type="ECO:0000313" key="2">
    <source>
        <dbReference type="EMBL" id="CAE8673246.1"/>
    </source>
</evidence>
<proteinExistence type="predicted"/>
<protein>
    <submittedName>
        <fullName evidence="2">Uncharacterized protein</fullName>
    </submittedName>
</protein>
<feature type="non-terminal residue" evidence="2">
    <location>
        <position position="159"/>
    </location>
</feature>
<comment type="caution">
    <text evidence="2">The sequence shown here is derived from an EMBL/GenBank/DDBJ whole genome shotgun (WGS) entry which is preliminary data.</text>
</comment>